<evidence type="ECO:0000256" key="7">
    <source>
        <dbReference type="SAM" id="Coils"/>
    </source>
</evidence>
<evidence type="ECO:0000256" key="1">
    <source>
        <dbReference type="ARBA" id="ARBA00004123"/>
    </source>
</evidence>
<dbReference type="PANTHER" id="PTHR45967:SF7">
    <property type="entry name" value="BZIP TRANSCRIPTION FACTOR 16"/>
    <property type="match status" value="1"/>
</dbReference>
<reference evidence="10 11" key="2">
    <citation type="journal article" date="2018" name="Hortic Res">
        <title>Improved Brassica rapa reference genome by single-molecule sequencing and chromosome conformation capture technologies.</title>
        <authorList>
            <person name="Zhang L."/>
            <person name="Cai X."/>
            <person name="Wu J."/>
            <person name="Liu M."/>
            <person name="Grob S."/>
            <person name="Cheng F."/>
            <person name="Liang J."/>
            <person name="Cai C."/>
            <person name="Liu Z."/>
            <person name="Liu B."/>
            <person name="Wang F."/>
            <person name="Li S."/>
            <person name="Liu F."/>
            <person name="Li X."/>
            <person name="Cheng L."/>
            <person name="Yang W."/>
            <person name="Li M.H."/>
            <person name="Grossniklaus U."/>
            <person name="Zheng H."/>
            <person name="Wang X."/>
        </authorList>
    </citation>
    <scope>NUCLEOTIDE SEQUENCE [LARGE SCALE GENOMIC DNA]</scope>
    <source>
        <strain evidence="10 11">cv. Chiifu-401-42</strain>
    </source>
</reference>
<evidence type="ECO:0000256" key="8">
    <source>
        <dbReference type="SAM" id="MobiDB-lite"/>
    </source>
</evidence>
<evidence type="ECO:0000256" key="5">
    <source>
        <dbReference type="ARBA" id="ARBA00023163"/>
    </source>
</evidence>
<dbReference type="GO" id="GO:0003700">
    <property type="term" value="F:DNA-binding transcription factor activity"/>
    <property type="evidence" value="ECO:0007669"/>
    <property type="project" value="InterPro"/>
</dbReference>
<keyword evidence="4" id="KW-0238">DNA-binding</keyword>
<dbReference type="Pfam" id="PF00170">
    <property type="entry name" value="bZIP_1"/>
    <property type="match status" value="1"/>
</dbReference>
<feature type="compositionally biased region" description="Basic and acidic residues" evidence="8">
    <location>
        <begin position="83"/>
        <end position="93"/>
    </location>
</feature>
<evidence type="ECO:0000256" key="4">
    <source>
        <dbReference type="ARBA" id="ARBA00023125"/>
    </source>
</evidence>
<dbReference type="GO" id="GO:0043565">
    <property type="term" value="F:sequence-specific DNA binding"/>
    <property type="evidence" value="ECO:0007669"/>
    <property type="project" value="InterPro"/>
</dbReference>
<protein>
    <recommendedName>
        <fullName evidence="9">BZIP domain-containing protein</fullName>
    </recommendedName>
</protein>
<feature type="region of interest" description="Disordered" evidence="8">
    <location>
        <begin position="234"/>
        <end position="264"/>
    </location>
</feature>
<dbReference type="STRING" id="51351.M4DLD5"/>
<proteinExistence type="inferred from homology"/>
<feature type="domain" description="BZIP" evidence="9">
    <location>
        <begin position="182"/>
        <end position="219"/>
    </location>
</feature>
<evidence type="ECO:0000313" key="10">
    <source>
        <dbReference type="EnsemblPlants" id="Bra017316.1-P"/>
    </source>
</evidence>
<comment type="similarity">
    <text evidence="2">Belongs to the bZIP family.</text>
</comment>
<evidence type="ECO:0000256" key="6">
    <source>
        <dbReference type="ARBA" id="ARBA00023242"/>
    </source>
</evidence>
<dbReference type="eggNOG" id="ENOG502QUJX">
    <property type="taxonomic scope" value="Eukaryota"/>
</dbReference>
<keyword evidence="11" id="KW-1185">Reference proteome</keyword>
<dbReference type="GO" id="GO:0005634">
    <property type="term" value="C:nucleus"/>
    <property type="evidence" value="ECO:0007669"/>
    <property type="project" value="UniProtKB-SubCell"/>
</dbReference>
<dbReference type="HOGENOM" id="CLU_036349_0_0_1"/>
<dbReference type="InterPro" id="IPR004827">
    <property type="entry name" value="bZIP"/>
</dbReference>
<dbReference type="Gramene" id="Bra017316.1">
    <property type="protein sequence ID" value="Bra017316.1-P"/>
    <property type="gene ID" value="Bra017316"/>
</dbReference>
<feature type="compositionally biased region" description="Polar residues" evidence="8">
    <location>
        <begin position="70"/>
        <end position="80"/>
    </location>
</feature>
<dbReference type="InterPro" id="IPR045314">
    <property type="entry name" value="bZIP_plant_GBF1"/>
</dbReference>
<reference evidence="10 11" key="1">
    <citation type="journal article" date="2011" name="Nat. Genet.">
        <title>The genome of the mesopolyploid crop species Brassica rapa.</title>
        <authorList>
            <consortium name="Brassica rapa Genome Sequencing Project Consortium"/>
            <person name="Wang X."/>
            <person name="Wang H."/>
            <person name="Wang J."/>
            <person name="Sun R."/>
            <person name="Wu J."/>
            <person name="Liu S."/>
            <person name="Bai Y."/>
            <person name="Mun J.H."/>
            <person name="Bancroft I."/>
            <person name="Cheng F."/>
            <person name="Huang S."/>
            <person name="Li X."/>
            <person name="Hua W."/>
            <person name="Wang J."/>
            <person name="Wang X."/>
            <person name="Freeling M."/>
            <person name="Pires J.C."/>
            <person name="Paterson A.H."/>
            <person name="Chalhoub B."/>
            <person name="Wang B."/>
            <person name="Hayward A."/>
            <person name="Sharpe A.G."/>
            <person name="Park B.S."/>
            <person name="Weisshaar B."/>
            <person name="Liu B."/>
            <person name="Li B."/>
            <person name="Liu B."/>
            <person name="Tong C."/>
            <person name="Song C."/>
            <person name="Duran C."/>
            <person name="Peng C."/>
            <person name="Geng C."/>
            <person name="Koh C."/>
            <person name="Lin C."/>
            <person name="Edwards D."/>
            <person name="Mu D."/>
            <person name="Shen D."/>
            <person name="Soumpourou E."/>
            <person name="Li F."/>
            <person name="Fraser F."/>
            <person name="Conant G."/>
            <person name="Lassalle G."/>
            <person name="King G.J."/>
            <person name="Bonnema G."/>
            <person name="Tang H."/>
            <person name="Wang H."/>
            <person name="Belcram H."/>
            <person name="Zhou H."/>
            <person name="Hirakawa H."/>
            <person name="Abe H."/>
            <person name="Guo H."/>
            <person name="Wang H."/>
            <person name="Jin H."/>
            <person name="Parkin I.A."/>
            <person name="Batley J."/>
            <person name="Kim J.S."/>
            <person name="Just J."/>
            <person name="Li J."/>
            <person name="Xu J."/>
            <person name="Deng J."/>
            <person name="Kim J.A."/>
            <person name="Li J."/>
            <person name="Yu J."/>
            <person name="Meng J."/>
            <person name="Wang J."/>
            <person name="Min J."/>
            <person name="Poulain J."/>
            <person name="Wang J."/>
            <person name="Hatakeyama K."/>
            <person name="Wu K."/>
            <person name="Wang L."/>
            <person name="Fang L."/>
            <person name="Trick M."/>
            <person name="Links M.G."/>
            <person name="Zhao M."/>
            <person name="Jin M."/>
            <person name="Ramchiary N."/>
            <person name="Drou N."/>
            <person name="Berkman P.J."/>
            <person name="Cai Q."/>
            <person name="Huang Q."/>
            <person name="Li R."/>
            <person name="Tabata S."/>
            <person name="Cheng S."/>
            <person name="Zhang S."/>
            <person name="Zhang S."/>
            <person name="Huang S."/>
            <person name="Sato S."/>
            <person name="Sun S."/>
            <person name="Kwon S.J."/>
            <person name="Choi S.R."/>
            <person name="Lee T.H."/>
            <person name="Fan W."/>
            <person name="Zhao X."/>
            <person name="Tan X."/>
            <person name="Xu X."/>
            <person name="Wang Y."/>
            <person name="Qiu Y."/>
            <person name="Yin Y."/>
            <person name="Li Y."/>
            <person name="Du Y."/>
            <person name="Liao Y."/>
            <person name="Lim Y."/>
            <person name="Narusaka Y."/>
            <person name="Wang Y."/>
            <person name="Wang Z."/>
            <person name="Li Z."/>
            <person name="Wang Z."/>
            <person name="Xiong Z."/>
            <person name="Zhang Z."/>
        </authorList>
    </citation>
    <scope>NUCLEOTIDE SEQUENCE [LARGE SCALE GENOMIC DNA]</scope>
    <source>
        <strain evidence="10 11">cv. Chiifu-401-42</strain>
    </source>
</reference>
<keyword evidence="7" id="KW-0175">Coiled coil</keyword>
<dbReference type="CDD" id="cd14702">
    <property type="entry name" value="bZIP_plant_GBF1"/>
    <property type="match status" value="1"/>
</dbReference>
<dbReference type="InParanoid" id="M4DLD5"/>
<reference evidence="10" key="3">
    <citation type="submission" date="2023-03" db="UniProtKB">
        <authorList>
            <consortium name="EnsemblPlants"/>
        </authorList>
    </citation>
    <scope>IDENTIFICATION</scope>
    <source>
        <strain evidence="10">cv. Chiifu-401-42</strain>
    </source>
</reference>
<sequence>MPPYGTPTHPYVTMYPPRWHVRPSFNPSANKYLISIEMMWLLIISFNKLLSLCQGSYPYSPYAMPSPNGMTEASGNTTGGTEVEAKQSEMKEKLPIKRSRGGSLGSLNIITGKNSGASANGAYSKSAMIIMICDSDLLFNPLYNSGSGGSANGPRDGSVGCQTVPVMPMTAAGVPAPPTNLAECDELAQRAEVLNEENASLREEINKLRSQCEELTSENNSLKDQLLSFPTLEGVAMDKDEQEPPDTNQTGVAETKADSSKDSK</sequence>
<evidence type="ECO:0000313" key="11">
    <source>
        <dbReference type="Proteomes" id="UP000011750"/>
    </source>
</evidence>
<keyword evidence="5" id="KW-0804">Transcription</keyword>
<keyword evidence="3" id="KW-0805">Transcription regulation</keyword>
<evidence type="ECO:0000256" key="2">
    <source>
        <dbReference type="ARBA" id="ARBA00007163"/>
    </source>
</evidence>
<dbReference type="InterPro" id="IPR044827">
    <property type="entry name" value="GBF-like"/>
</dbReference>
<dbReference type="Proteomes" id="UP000011750">
    <property type="component" value="Chromosome A04"/>
</dbReference>
<keyword evidence="6" id="KW-0539">Nucleus</keyword>
<dbReference type="PANTHER" id="PTHR45967">
    <property type="entry name" value="G-BOX-BINDING FACTOR 3-RELATED"/>
    <property type="match status" value="1"/>
</dbReference>
<dbReference type="EnsemblPlants" id="Bra017316.1">
    <property type="protein sequence ID" value="Bra017316.1-P"/>
    <property type="gene ID" value="Bra017316"/>
</dbReference>
<feature type="compositionally biased region" description="Basic and acidic residues" evidence="8">
    <location>
        <begin position="255"/>
        <end position="264"/>
    </location>
</feature>
<name>M4DLD5_BRACM</name>
<feature type="region of interest" description="Disordered" evidence="8">
    <location>
        <begin position="70"/>
        <end position="93"/>
    </location>
</feature>
<evidence type="ECO:0000256" key="3">
    <source>
        <dbReference type="ARBA" id="ARBA00023015"/>
    </source>
</evidence>
<organism evidence="10 11">
    <name type="scientific">Brassica campestris</name>
    <name type="common">Field mustard</name>
    <dbReference type="NCBI Taxonomy" id="3711"/>
    <lineage>
        <taxon>Eukaryota</taxon>
        <taxon>Viridiplantae</taxon>
        <taxon>Streptophyta</taxon>
        <taxon>Embryophyta</taxon>
        <taxon>Tracheophyta</taxon>
        <taxon>Spermatophyta</taxon>
        <taxon>Magnoliopsida</taxon>
        <taxon>eudicotyledons</taxon>
        <taxon>Gunneridae</taxon>
        <taxon>Pentapetalae</taxon>
        <taxon>rosids</taxon>
        <taxon>malvids</taxon>
        <taxon>Brassicales</taxon>
        <taxon>Brassicaceae</taxon>
        <taxon>Brassiceae</taxon>
        <taxon>Brassica</taxon>
    </lineage>
</organism>
<evidence type="ECO:0000259" key="9">
    <source>
        <dbReference type="Pfam" id="PF00170"/>
    </source>
</evidence>
<dbReference type="AlphaFoldDB" id="M4DLD5"/>
<feature type="coiled-coil region" evidence="7">
    <location>
        <begin position="184"/>
        <end position="225"/>
    </location>
</feature>
<accession>M4DLD5</accession>
<comment type="subcellular location">
    <subcellularLocation>
        <location evidence="1">Nucleus</location>
    </subcellularLocation>
</comment>